<dbReference type="EMBL" id="FOQO01000011">
    <property type="protein sequence ID" value="SFJ59614.1"/>
    <property type="molecule type" value="Genomic_DNA"/>
</dbReference>
<dbReference type="Pfam" id="PF06769">
    <property type="entry name" value="YoeB_toxin"/>
    <property type="match status" value="1"/>
</dbReference>
<dbReference type="OrthoDB" id="9801102at2"/>
<proteinExistence type="predicted"/>
<gene>
    <name evidence="1" type="ORF">SAMN05444682_111102</name>
</gene>
<dbReference type="AlphaFoldDB" id="A0A1I3SLD5"/>
<dbReference type="GO" id="GO:0004519">
    <property type="term" value="F:endonuclease activity"/>
    <property type="evidence" value="ECO:0007669"/>
    <property type="project" value="InterPro"/>
</dbReference>
<dbReference type="STRING" id="1477437.SAMN05444682_111102"/>
<dbReference type="InterPro" id="IPR009614">
    <property type="entry name" value="YoeB_toxin"/>
</dbReference>
<keyword evidence="2" id="KW-1185">Reference proteome</keyword>
<dbReference type="Gene3D" id="3.30.2310.20">
    <property type="entry name" value="RelE-like"/>
    <property type="match status" value="1"/>
</dbReference>
<reference evidence="1 2" key="1">
    <citation type="submission" date="2016-10" db="EMBL/GenBank/DDBJ databases">
        <authorList>
            <person name="de Groot N.N."/>
        </authorList>
    </citation>
    <scope>NUCLEOTIDE SEQUENCE [LARGE SCALE GENOMIC DNA]</scope>
    <source>
        <strain evidence="1 2">RK1</strain>
    </source>
</reference>
<dbReference type="SUPFAM" id="SSF143011">
    <property type="entry name" value="RelE-like"/>
    <property type="match status" value="1"/>
</dbReference>
<dbReference type="Proteomes" id="UP000198670">
    <property type="component" value="Unassembled WGS sequence"/>
</dbReference>
<name>A0A1I3SLD5_9SPHI</name>
<accession>A0A1I3SLD5</accession>
<evidence type="ECO:0000313" key="1">
    <source>
        <dbReference type="EMBL" id="SFJ59614.1"/>
    </source>
</evidence>
<protein>
    <submittedName>
        <fullName evidence="1">Toxin YoeB</fullName>
    </submittedName>
</protein>
<organism evidence="1 2">
    <name type="scientific">Parapedobacter indicus</name>
    <dbReference type="NCBI Taxonomy" id="1477437"/>
    <lineage>
        <taxon>Bacteria</taxon>
        <taxon>Pseudomonadati</taxon>
        <taxon>Bacteroidota</taxon>
        <taxon>Sphingobacteriia</taxon>
        <taxon>Sphingobacteriales</taxon>
        <taxon>Sphingobacteriaceae</taxon>
        <taxon>Parapedobacter</taxon>
    </lineage>
</organism>
<dbReference type="InterPro" id="IPR035093">
    <property type="entry name" value="RelE/ParE_toxin_dom_sf"/>
</dbReference>
<evidence type="ECO:0000313" key="2">
    <source>
        <dbReference type="Proteomes" id="UP000198670"/>
    </source>
</evidence>
<dbReference type="GO" id="GO:0006401">
    <property type="term" value="P:RNA catabolic process"/>
    <property type="evidence" value="ECO:0007669"/>
    <property type="project" value="InterPro"/>
</dbReference>
<dbReference type="RefSeq" id="WP_090630200.1">
    <property type="nucleotide sequence ID" value="NZ_FOQO01000011.1"/>
</dbReference>
<sequence>MEIEFTRRAFKEWKEWKKSGNEKIIKRIAELTQAILQDPFSGIGKPEPLKHQ</sequence>